<evidence type="ECO:0000313" key="2">
    <source>
        <dbReference type="EMBL" id="GFZ21080.1"/>
    </source>
</evidence>
<dbReference type="InterPro" id="IPR006629">
    <property type="entry name" value="LITAF"/>
</dbReference>
<evidence type="ECO:0000313" key="3">
    <source>
        <dbReference type="Proteomes" id="UP000585474"/>
    </source>
</evidence>
<protein>
    <submittedName>
        <fullName evidence="2">GSH-induced LITAF domain protein</fullName>
    </submittedName>
</protein>
<gene>
    <name evidence="2" type="ORF">Acr_29g0002420</name>
</gene>
<keyword evidence="3" id="KW-1185">Reference proteome</keyword>
<reference evidence="2 3" key="1">
    <citation type="submission" date="2019-07" db="EMBL/GenBank/DDBJ databases">
        <title>De Novo Assembly of kiwifruit Actinidia rufa.</title>
        <authorList>
            <person name="Sugita-Konishi S."/>
            <person name="Sato K."/>
            <person name="Mori E."/>
            <person name="Abe Y."/>
            <person name="Kisaki G."/>
            <person name="Hamano K."/>
            <person name="Suezawa K."/>
            <person name="Otani M."/>
            <person name="Fukuda T."/>
            <person name="Manabe T."/>
            <person name="Gomi K."/>
            <person name="Tabuchi M."/>
            <person name="Akimitsu K."/>
            <person name="Kataoka I."/>
        </authorList>
    </citation>
    <scope>NUCLEOTIDE SEQUENCE [LARGE SCALE GENOMIC DNA]</scope>
    <source>
        <strain evidence="3">cv. Fuchu</strain>
    </source>
</reference>
<organism evidence="2 3">
    <name type="scientific">Actinidia rufa</name>
    <dbReference type="NCBI Taxonomy" id="165716"/>
    <lineage>
        <taxon>Eukaryota</taxon>
        <taxon>Viridiplantae</taxon>
        <taxon>Streptophyta</taxon>
        <taxon>Embryophyta</taxon>
        <taxon>Tracheophyta</taxon>
        <taxon>Spermatophyta</taxon>
        <taxon>Magnoliopsida</taxon>
        <taxon>eudicotyledons</taxon>
        <taxon>Gunneridae</taxon>
        <taxon>Pentapetalae</taxon>
        <taxon>asterids</taxon>
        <taxon>Ericales</taxon>
        <taxon>Actinidiaceae</taxon>
        <taxon>Actinidia</taxon>
    </lineage>
</organism>
<feature type="domain" description="LITAF" evidence="1">
    <location>
        <begin position="74"/>
        <end position="139"/>
    </location>
</feature>
<sequence>MAKSDEPAIGIPYPAAYQAPMGQQHYYVGSNPYQAGMIPPNAVVGDPKGIPIQQTIYRDTPSPFQLPLLRRFRSHHDQCNATGYSFPIVQRSKPSLASVIGCMMPLMLGVCFLCPSMDCLWHKYHYCPSCKEKVADFEKSDPCAVMDPPHWTEPSFALPA</sequence>
<dbReference type="AlphaFoldDB" id="A0A7J0HD69"/>
<name>A0A7J0HD69_9ERIC</name>
<dbReference type="Pfam" id="PF10601">
    <property type="entry name" value="zf-LITAF-like"/>
    <property type="match status" value="1"/>
</dbReference>
<dbReference type="OrthoDB" id="1882956at2759"/>
<dbReference type="EMBL" id="BJWL01000029">
    <property type="protein sequence ID" value="GFZ21080.1"/>
    <property type="molecule type" value="Genomic_DNA"/>
</dbReference>
<comment type="caution">
    <text evidence="2">The sequence shown here is derived from an EMBL/GenBank/DDBJ whole genome shotgun (WGS) entry which is preliminary data.</text>
</comment>
<dbReference type="Proteomes" id="UP000585474">
    <property type="component" value="Unassembled WGS sequence"/>
</dbReference>
<accession>A0A7J0HD69</accession>
<dbReference type="SMART" id="SM00714">
    <property type="entry name" value="LITAF"/>
    <property type="match status" value="1"/>
</dbReference>
<evidence type="ECO:0000259" key="1">
    <source>
        <dbReference type="SMART" id="SM00714"/>
    </source>
</evidence>
<proteinExistence type="predicted"/>